<dbReference type="Proteomes" id="UP001139336">
    <property type="component" value="Unassembled WGS sequence"/>
</dbReference>
<dbReference type="InterPro" id="IPR016082">
    <property type="entry name" value="Ribosomal_uL30_ferredoxin-like"/>
</dbReference>
<evidence type="ECO:0000256" key="5">
    <source>
        <dbReference type="HAMAP-Rule" id="MF_01371"/>
    </source>
</evidence>
<evidence type="ECO:0000313" key="7">
    <source>
        <dbReference type="EMBL" id="MCF4005927.1"/>
    </source>
</evidence>
<keyword evidence="3 5" id="KW-0689">Ribosomal protein</keyword>
<dbReference type="Gene3D" id="3.30.1390.20">
    <property type="entry name" value="Ribosomal protein L30, ferredoxin-like fold domain"/>
    <property type="match status" value="1"/>
</dbReference>
<comment type="similarity">
    <text evidence="1 5">Belongs to the universal ribosomal protein uL30 family.</text>
</comment>
<dbReference type="EMBL" id="JAKGSI010000001">
    <property type="protein sequence ID" value="MCF4005927.1"/>
    <property type="molecule type" value="Genomic_DNA"/>
</dbReference>
<dbReference type="SUPFAM" id="SSF55129">
    <property type="entry name" value="Ribosomal protein L30p/L7e"/>
    <property type="match status" value="1"/>
</dbReference>
<evidence type="ECO:0000256" key="3">
    <source>
        <dbReference type="ARBA" id="ARBA00022980"/>
    </source>
</evidence>
<dbReference type="HAMAP" id="MF_01371_B">
    <property type="entry name" value="Ribosomal_uL30_B"/>
    <property type="match status" value="1"/>
</dbReference>
<dbReference type="FunFam" id="3.30.1390.20:FF:000001">
    <property type="entry name" value="50S ribosomal protein L30"/>
    <property type="match status" value="1"/>
</dbReference>
<gene>
    <name evidence="5 7" type="primary">rpmD</name>
    <name evidence="7" type="ORF">L1O03_01890</name>
</gene>
<proteinExistence type="inferred from homology"/>
<dbReference type="InterPro" id="IPR036919">
    <property type="entry name" value="Ribo_uL30_ferredoxin-like_sf"/>
</dbReference>
<sequence length="61" mass="6785">MALKITQLKGTVGTKPKQRENLRSLGLKRIRHSVVLPDTPQVRGMINVVRHLVSVEEVAGE</sequence>
<name>A0A9X1QPA2_9CORY</name>
<dbReference type="InterPro" id="IPR005996">
    <property type="entry name" value="Ribosomal_uL30_bac-type"/>
</dbReference>
<organism evidence="7 8">
    <name type="scientific">Corynebacterium uropygiale</name>
    <dbReference type="NCBI Taxonomy" id="1775911"/>
    <lineage>
        <taxon>Bacteria</taxon>
        <taxon>Bacillati</taxon>
        <taxon>Actinomycetota</taxon>
        <taxon>Actinomycetes</taxon>
        <taxon>Mycobacteriales</taxon>
        <taxon>Corynebacteriaceae</taxon>
        <taxon>Corynebacterium</taxon>
    </lineage>
</organism>
<dbReference type="RefSeq" id="WP_236117715.1">
    <property type="nucleotide sequence ID" value="NZ_JAKGSI010000001.1"/>
</dbReference>
<evidence type="ECO:0000313" key="8">
    <source>
        <dbReference type="Proteomes" id="UP001139336"/>
    </source>
</evidence>
<keyword evidence="4 5" id="KW-0687">Ribonucleoprotein</keyword>
<comment type="subunit">
    <text evidence="2 5">Part of the 50S ribosomal subunit.</text>
</comment>
<accession>A0A9X1QPA2</accession>
<dbReference type="AlphaFoldDB" id="A0A9X1QPA2"/>
<dbReference type="CDD" id="cd01658">
    <property type="entry name" value="Ribosomal_L30"/>
    <property type="match status" value="1"/>
</dbReference>
<dbReference type="Pfam" id="PF00327">
    <property type="entry name" value="Ribosomal_L30"/>
    <property type="match status" value="1"/>
</dbReference>
<dbReference type="GO" id="GO:0003735">
    <property type="term" value="F:structural constituent of ribosome"/>
    <property type="evidence" value="ECO:0007669"/>
    <property type="project" value="InterPro"/>
</dbReference>
<evidence type="ECO:0000256" key="1">
    <source>
        <dbReference type="ARBA" id="ARBA00007594"/>
    </source>
</evidence>
<dbReference type="NCBIfam" id="TIGR01308">
    <property type="entry name" value="rpmD_bact"/>
    <property type="match status" value="1"/>
</dbReference>
<dbReference type="PANTHER" id="PTHR15892">
    <property type="entry name" value="MITOCHONDRIAL RIBOSOMAL PROTEIN L30"/>
    <property type="match status" value="1"/>
</dbReference>
<evidence type="ECO:0000256" key="2">
    <source>
        <dbReference type="ARBA" id="ARBA00011838"/>
    </source>
</evidence>
<dbReference type="GO" id="GO:0022625">
    <property type="term" value="C:cytosolic large ribosomal subunit"/>
    <property type="evidence" value="ECO:0007669"/>
    <property type="project" value="TreeGrafter"/>
</dbReference>
<dbReference type="GO" id="GO:0006412">
    <property type="term" value="P:translation"/>
    <property type="evidence" value="ECO:0007669"/>
    <property type="project" value="UniProtKB-UniRule"/>
</dbReference>
<dbReference type="PANTHER" id="PTHR15892:SF2">
    <property type="entry name" value="LARGE RIBOSOMAL SUBUNIT PROTEIN UL30M"/>
    <property type="match status" value="1"/>
</dbReference>
<protein>
    <recommendedName>
        <fullName evidence="5">Large ribosomal subunit protein uL30</fullName>
    </recommendedName>
</protein>
<feature type="domain" description="Large ribosomal subunit protein uL30-like ferredoxin-like fold" evidence="6">
    <location>
        <begin position="3"/>
        <end position="53"/>
    </location>
</feature>
<evidence type="ECO:0000259" key="6">
    <source>
        <dbReference type="Pfam" id="PF00327"/>
    </source>
</evidence>
<reference evidence="7" key="1">
    <citation type="submission" date="2022-01" db="EMBL/GenBank/DDBJ databases">
        <title>Corynebacterium sp. nov isolated from isolated from the feces of the greater white-fronted geese (Anser albifrons) at Poyang Lake, PR China.</title>
        <authorList>
            <person name="Liu Q."/>
        </authorList>
    </citation>
    <scope>NUCLEOTIDE SEQUENCE</scope>
    <source>
        <strain evidence="7">JCM 32435</strain>
    </source>
</reference>
<keyword evidence="8" id="KW-1185">Reference proteome</keyword>
<comment type="caution">
    <text evidence="7">The sequence shown here is derived from an EMBL/GenBank/DDBJ whole genome shotgun (WGS) entry which is preliminary data.</text>
</comment>
<evidence type="ECO:0000256" key="4">
    <source>
        <dbReference type="ARBA" id="ARBA00023274"/>
    </source>
</evidence>
<dbReference type="PIRSF" id="PIRSF002211">
    <property type="entry name" value="Ribosomal_L30_bac-type"/>
    <property type="match status" value="1"/>
</dbReference>